<gene>
    <name evidence="2" type="ORF">ACFYNQ_33860</name>
</gene>
<dbReference type="InterPro" id="IPR023210">
    <property type="entry name" value="NADP_OxRdtase_dom"/>
</dbReference>
<feature type="domain" description="NADP-dependent oxidoreductase" evidence="1">
    <location>
        <begin position="18"/>
        <end position="326"/>
    </location>
</feature>
<evidence type="ECO:0000313" key="2">
    <source>
        <dbReference type="EMBL" id="MFE9603538.1"/>
    </source>
</evidence>
<accession>A0ABW6MDF5</accession>
<evidence type="ECO:0000259" key="1">
    <source>
        <dbReference type="Pfam" id="PF00248"/>
    </source>
</evidence>
<dbReference type="PANTHER" id="PTHR43312">
    <property type="entry name" value="D-THREO-ALDOSE 1-DEHYDROGENASE"/>
    <property type="match status" value="1"/>
</dbReference>
<organism evidence="2 3">
    <name type="scientific">Streptomyces hokutonensis</name>
    <dbReference type="NCBI Taxonomy" id="1306990"/>
    <lineage>
        <taxon>Bacteria</taxon>
        <taxon>Bacillati</taxon>
        <taxon>Actinomycetota</taxon>
        <taxon>Actinomycetes</taxon>
        <taxon>Kitasatosporales</taxon>
        <taxon>Streptomycetaceae</taxon>
        <taxon>Streptomyces</taxon>
    </lineage>
</organism>
<dbReference type="InterPro" id="IPR036812">
    <property type="entry name" value="NAD(P)_OxRdtase_dom_sf"/>
</dbReference>
<dbReference type="PANTHER" id="PTHR43312:SF1">
    <property type="entry name" value="NADP-DEPENDENT OXIDOREDUCTASE DOMAIN-CONTAINING PROTEIN"/>
    <property type="match status" value="1"/>
</dbReference>
<dbReference type="Gene3D" id="3.20.20.100">
    <property type="entry name" value="NADP-dependent oxidoreductase domain"/>
    <property type="match status" value="1"/>
</dbReference>
<dbReference type="SUPFAM" id="SSF51430">
    <property type="entry name" value="NAD(P)-linked oxidoreductase"/>
    <property type="match status" value="1"/>
</dbReference>
<comment type="caution">
    <text evidence="2">The sequence shown here is derived from an EMBL/GenBank/DDBJ whole genome shotgun (WGS) entry which is preliminary data.</text>
</comment>
<dbReference type="InterPro" id="IPR053135">
    <property type="entry name" value="AKR2_Oxidoreductase"/>
</dbReference>
<dbReference type="RefSeq" id="WP_388112211.1">
    <property type="nucleotide sequence ID" value="NZ_JBIAHM010000013.1"/>
</dbReference>
<dbReference type="CDD" id="cd19086">
    <property type="entry name" value="AKR_AKR11C1"/>
    <property type="match status" value="1"/>
</dbReference>
<reference evidence="2 3" key="1">
    <citation type="submission" date="2024-10" db="EMBL/GenBank/DDBJ databases">
        <title>The Natural Products Discovery Center: Release of the First 8490 Sequenced Strains for Exploring Actinobacteria Biosynthetic Diversity.</title>
        <authorList>
            <person name="Kalkreuter E."/>
            <person name="Kautsar S.A."/>
            <person name="Yang D."/>
            <person name="Bader C.D."/>
            <person name="Teijaro C.N."/>
            <person name="Fluegel L."/>
            <person name="Davis C.M."/>
            <person name="Simpson J.R."/>
            <person name="Lauterbach L."/>
            <person name="Steele A.D."/>
            <person name="Gui C."/>
            <person name="Meng S."/>
            <person name="Li G."/>
            <person name="Viehrig K."/>
            <person name="Ye F."/>
            <person name="Su P."/>
            <person name="Kiefer A.F."/>
            <person name="Nichols A."/>
            <person name="Cepeda A.J."/>
            <person name="Yan W."/>
            <person name="Fan B."/>
            <person name="Jiang Y."/>
            <person name="Adhikari A."/>
            <person name="Zheng C.-J."/>
            <person name="Schuster L."/>
            <person name="Cowan T.M."/>
            <person name="Smanski M.J."/>
            <person name="Chevrette M.G."/>
            <person name="De Carvalho L.P.S."/>
            <person name="Shen B."/>
        </authorList>
    </citation>
    <scope>NUCLEOTIDE SEQUENCE [LARGE SCALE GENOMIC DNA]</scope>
    <source>
        <strain evidence="2 3">NPDC006488</strain>
    </source>
</reference>
<protein>
    <submittedName>
        <fullName evidence="2">Aldo/keto reductase</fullName>
    </submittedName>
</protein>
<dbReference type="EMBL" id="JBIAHM010000013">
    <property type="protein sequence ID" value="MFE9603538.1"/>
    <property type="molecule type" value="Genomic_DNA"/>
</dbReference>
<evidence type="ECO:0000313" key="3">
    <source>
        <dbReference type="Proteomes" id="UP001601303"/>
    </source>
</evidence>
<name>A0ABW6MDF5_9ACTN</name>
<keyword evidence="3" id="KW-1185">Reference proteome</keyword>
<dbReference type="Pfam" id="PF00248">
    <property type="entry name" value="Aldo_ket_red"/>
    <property type="match status" value="1"/>
</dbReference>
<proteinExistence type="predicted"/>
<sequence>METNIRTLGRTGIDVSALGFGCWAIGGEWQDASGQPLGWGKVDDEESVRAVRRALDLGVTFFDTADTYGAGHSERVLGRALGKRRDDVVLATKWGNVFDEETRTLTGSDDSPEYARRALTASLARLGTDHIDLYQLHLSDADLARAAQLRDQCEEFVREGLIRAYAWSTDDPARAAVFAEGEHCAAVQHAANVFQDAPEMFALCEELGLASINRSPLAMGLLTGKQAAGRTLEAGDIRNTPPAWMQGFKQGAGADEDWVARVDALREILTSEGRTSAQGALAWLWARSPRTVPIPGFRSVAQAEQNAGAIAKGPLAAGQLAEIERVLGR</sequence>
<dbReference type="Proteomes" id="UP001601303">
    <property type="component" value="Unassembled WGS sequence"/>
</dbReference>